<dbReference type="GO" id="GO:0019221">
    <property type="term" value="P:cytokine-mediated signaling pathway"/>
    <property type="evidence" value="ECO:0007669"/>
    <property type="project" value="TreeGrafter"/>
</dbReference>
<dbReference type="OrthoDB" id="9427497at2759"/>
<evidence type="ECO:0000256" key="6">
    <source>
        <dbReference type="ARBA" id="ARBA00022989"/>
    </source>
</evidence>
<proteinExistence type="predicted"/>
<dbReference type="InterPro" id="IPR003599">
    <property type="entry name" value="Ig_sub"/>
</dbReference>
<name>A0A6P3V974_OCTDE</name>
<dbReference type="InterPro" id="IPR013783">
    <property type="entry name" value="Ig-like_fold"/>
</dbReference>
<dbReference type="InParanoid" id="A0A6P3V974"/>
<evidence type="ECO:0000259" key="13">
    <source>
        <dbReference type="PROSITE" id="PS50835"/>
    </source>
</evidence>
<evidence type="ECO:0000313" key="14">
    <source>
        <dbReference type="Proteomes" id="UP000515203"/>
    </source>
</evidence>
<keyword evidence="5" id="KW-0677">Repeat</keyword>
<feature type="compositionally biased region" description="Basic residues" evidence="11">
    <location>
        <begin position="491"/>
        <end position="500"/>
    </location>
</feature>
<dbReference type="Gene3D" id="2.60.40.10">
    <property type="entry name" value="Immunoglobulins"/>
    <property type="match status" value="4"/>
</dbReference>
<dbReference type="GO" id="GO:0032396">
    <property type="term" value="F:inhibitory MHC class I receptor activity"/>
    <property type="evidence" value="ECO:0007669"/>
    <property type="project" value="TreeGrafter"/>
</dbReference>
<dbReference type="PANTHER" id="PTHR11738:SF179">
    <property type="entry name" value="LEUKOCYTE IMMUNOGLOBULIN-LIKE RECEPTOR SUBFAMILY A MEMBER 5"/>
    <property type="match status" value="1"/>
</dbReference>
<dbReference type="GO" id="GO:0002764">
    <property type="term" value="P:immune response-regulating signaling pathway"/>
    <property type="evidence" value="ECO:0007669"/>
    <property type="project" value="TreeGrafter"/>
</dbReference>
<dbReference type="RefSeq" id="XP_012368865.2">
    <property type="nucleotide sequence ID" value="XM_012513411.2"/>
</dbReference>
<feature type="non-terminal residue" evidence="15">
    <location>
        <position position="1"/>
    </location>
</feature>
<keyword evidence="6 12" id="KW-1133">Transmembrane helix</keyword>
<evidence type="ECO:0000256" key="8">
    <source>
        <dbReference type="ARBA" id="ARBA00023157"/>
    </source>
</evidence>
<accession>A0A6P3V974</accession>
<reference evidence="15" key="1">
    <citation type="submission" date="2025-08" db="UniProtKB">
        <authorList>
            <consortium name="RefSeq"/>
        </authorList>
    </citation>
    <scope>IDENTIFICATION</scope>
</reference>
<evidence type="ECO:0000256" key="5">
    <source>
        <dbReference type="ARBA" id="ARBA00022737"/>
    </source>
</evidence>
<feature type="domain" description="Ig-like" evidence="13">
    <location>
        <begin position="3"/>
        <end position="90"/>
    </location>
</feature>
<evidence type="ECO:0000256" key="9">
    <source>
        <dbReference type="ARBA" id="ARBA00023180"/>
    </source>
</evidence>
<evidence type="ECO:0000256" key="11">
    <source>
        <dbReference type="SAM" id="MobiDB-lite"/>
    </source>
</evidence>
<keyword evidence="7 12" id="KW-0472">Membrane</keyword>
<keyword evidence="9" id="KW-0325">Glycoprotein</keyword>
<evidence type="ECO:0000256" key="3">
    <source>
        <dbReference type="ARBA" id="ARBA00022692"/>
    </source>
</evidence>
<evidence type="ECO:0000256" key="10">
    <source>
        <dbReference type="ARBA" id="ARBA00023319"/>
    </source>
</evidence>
<feature type="region of interest" description="Disordered" evidence="11">
    <location>
        <begin position="464"/>
        <end position="500"/>
    </location>
</feature>
<dbReference type="SUPFAM" id="SSF48726">
    <property type="entry name" value="Immunoglobulin"/>
    <property type="match status" value="4"/>
</dbReference>
<dbReference type="AlphaFoldDB" id="A0A6P3V974"/>
<dbReference type="FunFam" id="2.60.40.10:FF:000049">
    <property type="entry name" value="Leukocyte immunoglobulin-like receptor subfamily B member 1"/>
    <property type="match status" value="4"/>
</dbReference>
<keyword evidence="2" id="KW-1003">Cell membrane</keyword>
<keyword evidence="4" id="KW-0732">Signal</keyword>
<dbReference type="GeneID" id="101577044"/>
<evidence type="ECO:0000313" key="15">
    <source>
        <dbReference type="RefSeq" id="XP_012368865.2"/>
    </source>
</evidence>
<evidence type="ECO:0000256" key="4">
    <source>
        <dbReference type="ARBA" id="ARBA00022729"/>
    </source>
</evidence>
<sequence length="500" mass="54655">TLPKPRLWADPGPVMSLGATVDIWCAWTLGAQQCHLFKEGISVPWRSQMFKTPMNTAMFSIPSVTEHDAGRYHCYYKSSTGRSEPSEPLELVVIGVYSKPSLSALPSPVVPSGGNITLQCGSQRGFDRFILTEEGGDKPTWTLDSQHNRGNVQALFTVGPVIPKHNWTLKCYGYDKNNTQVWSEPSDILELLISGLSRKPSLLTQQSPILAPGHNITLQCHSDLSYDTFALSKDRAGDLPQRPARQPWAGLFQADFVLDHGNRSHGGRYRCYGRHNNSSEWSAPSDPLDILIPGQLSATPSLSVHPGPTVSSGENVTLLCQSQSPMDTFLLYKEGAADPPMRLRSEPQAQQSQAEFSLGAASSGLRGTYRCYGSRNSTPYLLSQPSHAVQLEVSGLARHLKVLIGVLVASVLLLLLLILFLVLQHQRQSKSRKAAQKEADIPHPAGAAGAAPWDRGLQKRLFLPQDSESLPAHTHSQLTPLVSQAQAHPLPPRKKTSVRG</sequence>
<keyword evidence="10" id="KW-0393">Immunoglobulin domain</keyword>
<keyword evidence="14" id="KW-1185">Reference proteome</keyword>
<feature type="compositionally biased region" description="Polar residues" evidence="11">
    <location>
        <begin position="474"/>
        <end position="486"/>
    </location>
</feature>
<evidence type="ECO:0000256" key="7">
    <source>
        <dbReference type="ARBA" id="ARBA00023136"/>
    </source>
</evidence>
<dbReference type="PROSITE" id="PS50835">
    <property type="entry name" value="IG_LIKE"/>
    <property type="match status" value="2"/>
</dbReference>
<dbReference type="InterPro" id="IPR036179">
    <property type="entry name" value="Ig-like_dom_sf"/>
</dbReference>
<evidence type="ECO:0000256" key="12">
    <source>
        <dbReference type="SAM" id="Phobius"/>
    </source>
</evidence>
<evidence type="ECO:0000256" key="2">
    <source>
        <dbReference type="ARBA" id="ARBA00022475"/>
    </source>
</evidence>
<dbReference type="Proteomes" id="UP000515203">
    <property type="component" value="Unplaced"/>
</dbReference>
<comment type="subcellular location">
    <subcellularLocation>
        <location evidence="1">Cell membrane</location>
        <topology evidence="1">Single-pass membrane protein</topology>
    </subcellularLocation>
</comment>
<dbReference type="InterPro" id="IPR007110">
    <property type="entry name" value="Ig-like_dom"/>
</dbReference>
<keyword evidence="3 12" id="KW-0812">Transmembrane</keyword>
<keyword evidence="8" id="KW-1015">Disulfide bond</keyword>
<dbReference type="Pfam" id="PF13895">
    <property type="entry name" value="Ig_2"/>
    <property type="match status" value="2"/>
</dbReference>
<dbReference type="PANTHER" id="PTHR11738">
    <property type="entry name" value="MHC CLASS I NK CELL RECEPTOR"/>
    <property type="match status" value="1"/>
</dbReference>
<dbReference type="InterPro" id="IPR003598">
    <property type="entry name" value="Ig_sub2"/>
</dbReference>
<feature type="non-terminal residue" evidence="15">
    <location>
        <position position="500"/>
    </location>
</feature>
<dbReference type="SMART" id="SM00408">
    <property type="entry name" value="IGc2"/>
    <property type="match status" value="3"/>
</dbReference>
<gene>
    <name evidence="15" type="primary">LOC101577044</name>
</gene>
<organism evidence="14 15">
    <name type="scientific">Octodon degus</name>
    <name type="common">Degu</name>
    <name type="synonym">Sciurus degus</name>
    <dbReference type="NCBI Taxonomy" id="10160"/>
    <lineage>
        <taxon>Eukaryota</taxon>
        <taxon>Metazoa</taxon>
        <taxon>Chordata</taxon>
        <taxon>Craniata</taxon>
        <taxon>Vertebrata</taxon>
        <taxon>Euteleostomi</taxon>
        <taxon>Mammalia</taxon>
        <taxon>Eutheria</taxon>
        <taxon>Euarchontoglires</taxon>
        <taxon>Glires</taxon>
        <taxon>Rodentia</taxon>
        <taxon>Hystricomorpha</taxon>
        <taxon>Octodontidae</taxon>
        <taxon>Octodon</taxon>
    </lineage>
</organism>
<dbReference type="SMART" id="SM00409">
    <property type="entry name" value="IG"/>
    <property type="match status" value="4"/>
</dbReference>
<feature type="transmembrane region" description="Helical" evidence="12">
    <location>
        <begin position="402"/>
        <end position="423"/>
    </location>
</feature>
<feature type="domain" description="Ig-like" evidence="13">
    <location>
        <begin position="300"/>
        <end position="394"/>
    </location>
</feature>
<dbReference type="InterPro" id="IPR050412">
    <property type="entry name" value="Ig-like_Receptors_ImmuneReg"/>
</dbReference>
<evidence type="ECO:0000256" key="1">
    <source>
        <dbReference type="ARBA" id="ARBA00004162"/>
    </source>
</evidence>
<dbReference type="GO" id="GO:0005886">
    <property type="term" value="C:plasma membrane"/>
    <property type="evidence" value="ECO:0007669"/>
    <property type="project" value="UniProtKB-SubCell"/>
</dbReference>
<protein>
    <submittedName>
        <fullName evidence="15">Leukocyte immunoglobulin-like receptor subfamily B member 3</fullName>
    </submittedName>
</protein>